<dbReference type="InterPro" id="IPR029021">
    <property type="entry name" value="Prot-tyrosine_phosphatase-like"/>
</dbReference>
<evidence type="ECO:0000259" key="2">
    <source>
        <dbReference type="PROSITE" id="PS50056"/>
    </source>
</evidence>
<dbReference type="EMBL" id="FNZK01000006">
    <property type="protein sequence ID" value="SEJ33753.1"/>
    <property type="molecule type" value="Genomic_DNA"/>
</dbReference>
<dbReference type="InterPro" id="IPR016130">
    <property type="entry name" value="Tyr_Pase_AS"/>
</dbReference>
<dbReference type="STRING" id="84035.SAMN05660742_10616"/>
<organism evidence="3 4">
    <name type="scientific">Propionispira arboris</name>
    <dbReference type="NCBI Taxonomy" id="84035"/>
    <lineage>
        <taxon>Bacteria</taxon>
        <taxon>Bacillati</taxon>
        <taxon>Bacillota</taxon>
        <taxon>Negativicutes</taxon>
        <taxon>Selenomonadales</taxon>
        <taxon>Selenomonadaceae</taxon>
        <taxon>Propionispira</taxon>
    </lineage>
</organism>
<protein>
    <submittedName>
        <fullName evidence="3">Inositol hexakisphosphate</fullName>
    </submittedName>
</protein>
<evidence type="ECO:0000313" key="4">
    <source>
        <dbReference type="Proteomes" id="UP000199662"/>
    </source>
</evidence>
<evidence type="ECO:0000256" key="1">
    <source>
        <dbReference type="SAM" id="SignalP"/>
    </source>
</evidence>
<keyword evidence="4" id="KW-1185">Reference proteome</keyword>
<dbReference type="SUPFAM" id="SSF52799">
    <property type="entry name" value="(Phosphotyrosine protein) phosphatases II"/>
    <property type="match status" value="1"/>
</dbReference>
<dbReference type="Pfam" id="PF14566">
    <property type="entry name" value="PTPlike_phytase"/>
    <property type="match status" value="1"/>
</dbReference>
<evidence type="ECO:0000313" key="3">
    <source>
        <dbReference type="EMBL" id="SEJ33753.1"/>
    </source>
</evidence>
<dbReference type="Gene3D" id="3.90.190.10">
    <property type="entry name" value="Protein tyrosine phosphatase superfamily"/>
    <property type="match status" value="1"/>
</dbReference>
<feature type="chain" id="PRO_5038719868" evidence="1">
    <location>
        <begin position="29"/>
        <end position="358"/>
    </location>
</feature>
<reference evidence="3 4" key="1">
    <citation type="submission" date="2016-10" db="EMBL/GenBank/DDBJ databases">
        <authorList>
            <person name="de Groot N.N."/>
        </authorList>
    </citation>
    <scope>NUCLEOTIDE SEQUENCE [LARGE SCALE GENOMIC DNA]</scope>
    <source>
        <strain evidence="3 4">DSM 2179</strain>
    </source>
</reference>
<gene>
    <name evidence="3" type="ORF">SAMN05660742_10616</name>
</gene>
<dbReference type="InterPro" id="IPR000387">
    <property type="entry name" value="Tyr_Pase_dom"/>
</dbReference>
<accession>A0A1H6XXJ0</accession>
<name>A0A1H6XXJ0_9FIRM</name>
<feature type="domain" description="Tyrosine specific protein phosphatases" evidence="2">
    <location>
        <begin position="235"/>
        <end position="282"/>
    </location>
</feature>
<sequence>MIDFHKRIVAFLAVLAIFLLGYTATSLAGGDVTVKTTASEPTTTWAVENMPEADRQHYAGEFWRLDAEDNEDLPKNFRTSLDTVGKVNGILPDSTGMDKLKISGSGQMSESGMEGLLETIRTKTDVPIYIVDLRQETHGYLDGTAVSWYGKRNWGNIGKKTEDIIKAESVLLQDALAVDTNVYPLDKSKHKAEDAAITFTPLETKTEAEVAAEYGANYFRITSTDHIWTSPENIDRFIAFYKTLPNDVWLHFHCMAGEGRTTTYMVLYDILKNGKNVSLADIAARQYVIGGIDIMAMNESNKMTHSAAPVTDTAITSWKQSFGQERTEMIPLFYQYVRENPKLDISWSEWLRREKKTV</sequence>
<feature type="signal peptide" evidence="1">
    <location>
        <begin position="1"/>
        <end position="28"/>
    </location>
</feature>
<dbReference type="Proteomes" id="UP000199662">
    <property type="component" value="Unassembled WGS sequence"/>
</dbReference>
<proteinExistence type="predicted"/>
<dbReference type="Gene3D" id="3.30.70.1690">
    <property type="match status" value="1"/>
</dbReference>
<keyword evidence="1" id="KW-0732">Signal</keyword>
<dbReference type="AlphaFoldDB" id="A0A1H6XXJ0"/>
<dbReference type="RefSeq" id="WP_091830545.1">
    <property type="nucleotide sequence ID" value="NZ_FNZK01000006.1"/>
</dbReference>
<dbReference type="PROSITE" id="PS00383">
    <property type="entry name" value="TYR_PHOSPHATASE_1"/>
    <property type="match status" value="1"/>
</dbReference>
<dbReference type="SMART" id="SM01301">
    <property type="entry name" value="PTPlike_phytase"/>
    <property type="match status" value="1"/>
</dbReference>
<dbReference type="PROSITE" id="PS50056">
    <property type="entry name" value="TYR_PHOSPHATASE_2"/>
    <property type="match status" value="1"/>
</dbReference>